<dbReference type="SUPFAM" id="SSF55331">
    <property type="entry name" value="Tautomerase/MIF"/>
    <property type="match status" value="1"/>
</dbReference>
<dbReference type="EMBL" id="FCNW02000031">
    <property type="protein sequence ID" value="SAL55136.1"/>
    <property type="molecule type" value="Genomic_DNA"/>
</dbReference>
<proteinExistence type="predicted"/>
<name>A0A158IF10_9BURK</name>
<dbReference type="Proteomes" id="UP000054977">
    <property type="component" value="Unassembled WGS sequence"/>
</dbReference>
<accession>A0A158IF10</accession>
<dbReference type="InterPro" id="IPR014347">
    <property type="entry name" value="Tautomerase/MIF_sf"/>
</dbReference>
<keyword evidence="2" id="KW-1185">Reference proteome</keyword>
<dbReference type="PANTHER" id="PTHR38460:SF1">
    <property type="entry name" value="TAUTOMERASE YOLI-RELATED"/>
    <property type="match status" value="1"/>
</dbReference>
<dbReference type="InterPro" id="IPR037479">
    <property type="entry name" value="Tauto_MSAD"/>
</dbReference>
<dbReference type="OrthoDB" id="9804765at2"/>
<comment type="caution">
    <text evidence="1">The sequence shown here is derived from an EMBL/GenBank/DDBJ whole genome shotgun (WGS) entry which is preliminary data.</text>
</comment>
<sequence length="127" mass="14322">MPLVRIDLAEGQSAEYRTAIADEVYNAMTTTLNVPANDRFMLVTEHKPSDFIADPTYLGIERSPQCVILQITLNAGRDLAMKRAFYKALVDGLHERIGLRREDVFISLVEVQKENWSFGNGEAQYAT</sequence>
<dbReference type="RefSeq" id="WP_087669432.1">
    <property type="nucleotide sequence ID" value="NZ_FCNW02000031.1"/>
</dbReference>
<reference evidence="1" key="1">
    <citation type="submission" date="2016-01" db="EMBL/GenBank/DDBJ databases">
        <authorList>
            <person name="Peeters C."/>
        </authorList>
    </citation>
    <scope>NUCLEOTIDE SEQUENCE [LARGE SCALE GENOMIC DNA]</scope>
    <source>
        <strain evidence="1">LMG 22934</strain>
    </source>
</reference>
<organism evidence="1 2">
    <name type="scientific">Caballeronia humi</name>
    <dbReference type="NCBI Taxonomy" id="326474"/>
    <lineage>
        <taxon>Bacteria</taxon>
        <taxon>Pseudomonadati</taxon>
        <taxon>Pseudomonadota</taxon>
        <taxon>Betaproteobacteria</taxon>
        <taxon>Burkholderiales</taxon>
        <taxon>Burkholderiaceae</taxon>
        <taxon>Caballeronia</taxon>
    </lineage>
</organism>
<evidence type="ECO:0000313" key="2">
    <source>
        <dbReference type="Proteomes" id="UP000054977"/>
    </source>
</evidence>
<dbReference type="STRING" id="326474.AWB65_04712"/>
<evidence type="ECO:0000313" key="1">
    <source>
        <dbReference type="EMBL" id="SAL55136.1"/>
    </source>
</evidence>
<dbReference type="Gene3D" id="3.30.429.10">
    <property type="entry name" value="Macrophage Migration Inhibitory Factor"/>
    <property type="match status" value="1"/>
</dbReference>
<dbReference type="AlphaFoldDB" id="A0A158IF10"/>
<protein>
    <submittedName>
        <fullName evidence="1">Tautomerase enzyme family protein</fullName>
    </submittedName>
</protein>
<dbReference type="Pfam" id="PF14552">
    <property type="entry name" value="Tautomerase_2"/>
    <property type="match status" value="1"/>
</dbReference>
<dbReference type="PANTHER" id="PTHR38460">
    <property type="entry name" value="TAUTOMERASE YOLI-RELATED"/>
    <property type="match status" value="1"/>
</dbReference>
<gene>
    <name evidence="1" type="ORF">AWB65_04712</name>
</gene>